<accession>A0A1H4L2R5</accession>
<dbReference type="GO" id="GO:0055085">
    <property type="term" value="P:transmembrane transport"/>
    <property type="evidence" value="ECO:0007669"/>
    <property type="project" value="InterPro"/>
</dbReference>
<dbReference type="AlphaFoldDB" id="A0A1H4L2R5"/>
<dbReference type="EMBL" id="FNSL01000001">
    <property type="protein sequence ID" value="SEB65047.1"/>
    <property type="molecule type" value="Genomic_DNA"/>
</dbReference>
<dbReference type="NCBIfam" id="NF037995">
    <property type="entry name" value="TRAP_S1"/>
    <property type="match status" value="1"/>
</dbReference>
<keyword evidence="1" id="KW-0732">Signal</keyword>
<dbReference type="CDD" id="cd13665">
    <property type="entry name" value="PBP2_TRAP_Dctp3_4"/>
    <property type="match status" value="1"/>
</dbReference>
<dbReference type="InterPro" id="IPR018389">
    <property type="entry name" value="DctP_fam"/>
</dbReference>
<organism evidence="2 3">
    <name type="scientific">Nitratireductor aquibiodomus</name>
    <dbReference type="NCBI Taxonomy" id="204799"/>
    <lineage>
        <taxon>Bacteria</taxon>
        <taxon>Pseudomonadati</taxon>
        <taxon>Pseudomonadota</taxon>
        <taxon>Alphaproteobacteria</taxon>
        <taxon>Hyphomicrobiales</taxon>
        <taxon>Phyllobacteriaceae</taxon>
        <taxon>Nitratireductor</taxon>
    </lineage>
</organism>
<reference evidence="3" key="1">
    <citation type="submission" date="2016-10" db="EMBL/GenBank/DDBJ databases">
        <authorList>
            <person name="Varghese N."/>
            <person name="Submissions S."/>
        </authorList>
    </citation>
    <scope>NUCLEOTIDE SEQUENCE [LARGE SCALE GENOMIC DNA]</scope>
    <source>
        <strain evidence="3">ES.061</strain>
    </source>
</reference>
<keyword evidence="3" id="KW-1185">Reference proteome</keyword>
<dbReference type="PANTHER" id="PTHR33376:SF15">
    <property type="entry name" value="BLL6794 PROTEIN"/>
    <property type="match status" value="1"/>
</dbReference>
<evidence type="ECO:0000256" key="1">
    <source>
        <dbReference type="ARBA" id="ARBA00022729"/>
    </source>
</evidence>
<gene>
    <name evidence="2" type="ORF">SAMN05216452_2613</name>
</gene>
<dbReference type="SUPFAM" id="SSF53850">
    <property type="entry name" value="Periplasmic binding protein-like II"/>
    <property type="match status" value="1"/>
</dbReference>
<dbReference type="Proteomes" id="UP000199064">
    <property type="component" value="Unassembled WGS sequence"/>
</dbReference>
<sequence>MNKRLSSLIHFALAGTLSFGLVAAASARELRLAHFMSPMHHMHKRMMQPLADKLALETGGEVTIRIFPSGELSKSGAAQWRTALTGVADITFGLQGYTSETFPRTMFAVAPGLFHSSAEATTAMWENIDALAPDYERARLLAMWAAEPAIIMTKDVPIRTLNDMKGLKIRTADQVGAAIVQTLGATPVPLPASEMYTAIDTGVIDGIMSDASTIESFKLQEVANYFTVGLPSSTSAYFLVMNRRSFDGLTADQQAALNALTGRDLSMAAASSYATEASRGLDMVRAAGKTIIEVKPEVLEDFNAKSDIVMQLMLKSAEEAGVNGEAIVEGFRSSASATR</sequence>
<evidence type="ECO:0000313" key="3">
    <source>
        <dbReference type="Proteomes" id="UP000199064"/>
    </source>
</evidence>
<dbReference type="PANTHER" id="PTHR33376">
    <property type="match status" value="1"/>
</dbReference>
<proteinExistence type="predicted"/>
<name>A0A1H4L2R5_9HYPH</name>
<dbReference type="RefSeq" id="WP_090329081.1">
    <property type="nucleotide sequence ID" value="NZ_FNSL01000001.1"/>
</dbReference>
<evidence type="ECO:0000313" key="2">
    <source>
        <dbReference type="EMBL" id="SEB65047.1"/>
    </source>
</evidence>
<protein>
    <submittedName>
        <fullName evidence="2">TRAP-type C4-dicarboxylate transport system, substrate-binding protein</fullName>
    </submittedName>
</protein>
<dbReference type="Gene3D" id="3.40.190.170">
    <property type="entry name" value="Bacterial extracellular solute-binding protein, family 7"/>
    <property type="match status" value="1"/>
</dbReference>
<dbReference type="Pfam" id="PF03480">
    <property type="entry name" value="DctP"/>
    <property type="match status" value="1"/>
</dbReference>
<dbReference type="InterPro" id="IPR038404">
    <property type="entry name" value="TRAP_DctP_sf"/>
</dbReference>